<proteinExistence type="predicted"/>
<dbReference type="AlphaFoldDB" id="A0A6S7BMJ1"/>
<accession>A0A6S7BMJ1</accession>
<protein>
    <submittedName>
        <fullName evidence="1">Uncharacterized protein</fullName>
    </submittedName>
</protein>
<evidence type="ECO:0000313" key="1">
    <source>
        <dbReference type="EMBL" id="CAB3796280.1"/>
    </source>
</evidence>
<name>A0A6S7BMJ1_9BURK</name>
<reference evidence="1 2" key="1">
    <citation type="submission" date="2020-04" db="EMBL/GenBank/DDBJ databases">
        <authorList>
            <person name="De Canck E."/>
        </authorList>
    </citation>
    <scope>NUCLEOTIDE SEQUENCE [LARGE SCALE GENOMIC DNA]</scope>
    <source>
        <strain evidence="1 2">LMG 28614</strain>
    </source>
</reference>
<sequence>MVALTDAAGEHTKYRSLSISFAVTVNRYDRLTFGDIASSS</sequence>
<gene>
    <name evidence="1" type="ORF">LMG28614_04336</name>
</gene>
<keyword evidence="2" id="KW-1185">Reference proteome</keyword>
<evidence type="ECO:0000313" key="2">
    <source>
        <dbReference type="Proteomes" id="UP000494365"/>
    </source>
</evidence>
<dbReference type="EMBL" id="CADIKK010000020">
    <property type="protein sequence ID" value="CAB3796280.1"/>
    <property type="molecule type" value="Genomic_DNA"/>
</dbReference>
<dbReference type="Proteomes" id="UP000494365">
    <property type="component" value="Unassembled WGS sequence"/>
</dbReference>
<organism evidence="1 2">
    <name type="scientific">Paraburkholderia ultramafica</name>
    <dbReference type="NCBI Taxonomy" id="1544867"/>
    <lineage>
        <taxon>Bacteria</taxon>
        <taxon>Pseudomonadati</taxon>
        <taxon>Pseudomonadota</taxon>
        <taxon>Betaproteobacteria</taxon>
        <taxon>Burkholderiales</taxon>
        <taxon>Burkholderiaceae</taxon>
        <taxon>Paraburkholderia</taxon>
    </lineage>
</organism>